<dbReference type="InterPro" id="IPR011011">
    <property type="entry name" value="Znf_FYVE_PHD"/>
</dbReference>
<organism evidence="5 6">
    <name type="scientific">Pisum sativum</name>
    <name type="common">Garden pea</name>
    <name type="synonym">Lathyrus oleraceus</name>
    <dbReference type="NCBI Taxonomy" id="3888"/>
    <lineage>
        <taxon>Eukaryota</taxon>
        <taxon>Viridiplantae</taxon>
        <taxon>Streptophyta</taxon>
        <taxon>Embryophyta</taxon>
        <taxon>Tracheophyta</taxon>
        <taxon>Spermatophyta</taxon>
        <taxon>Magnoliopsida</taxon>
        <taxon>eudicotyledons</taxon>
        <taxon>Gunneridae</taxon>
        <taxon>Pentapetalae</taxon>
        <taxon>rosids</taxon>
        <taxon>fabids</taxon>
        <taxon>Fabales</taxon>
        <taxon>Fabaceae</taxon>
        <taxon>Papilionoideae</taxon>
        <taxon>50 kb inversion clade</taxon>
        <taxon>NPAAA clade</taxon>
        <taxon>Hologalegina</taxon>
        <taxon>IRL clade</taxon>
        <taxon>Fabeae</taxon>
        <taxon>Lathyrus</taxon>
    </lineage>
</organism>
<feature type="domain" description="S1 motif" evidence="4">
    <location>
        <begin position="87"/>
        <end position="157"/>
    </location>
</feature>
<evidence type="ECO:0000256" key="3">
    <source>
        <dbReference type="ARBA" id="ARBA00022833"/>
    </source>
</evidence>
<dbReference type="GO" id="GO:0032040">
    <property type="term" value="C:small-subunit processome"/>
    <property type="evidence" value="ECO:0007669"/>
    <property type="project" value="TreeGrafter"/>
</dbReference>
<dbReference type="EMBL" id="JAMSHJ010000006">
    <property type="protein sequence ID" value="KAI5395826.1"/>
    <property type="molecule type" value="Genomic_DNA"/>
</dbReference>
<dbReference type="Proteomes" id="UP001058974">
    <property type="component" value="Chromosome 6"/>
</dbReference>
<dbReference type="SUPFAM" id="SSF50249">
    <property type="entry name" value="Nucleic acid-binding proteins"/>
    <property type="match status" value="4"/>
</dbReference>
<dbReference type="PANTHER" id="PTHR23270:SF10">
    <property type="entry name" value="PROTEIN RRP5 HOMOLOG"/>
    <property type="match status" value="1"/>
</dbReference>
<dbReference type="FunFam" id="2.40.50.140:FF:000148">
    <property type="entry name" value="protein RRP5 homolog isoform X1"/>
    <property type="match status" value="1"/>
</dbReference>
<reference evidence="5 6" key="1">
    <citation type="journal article" date="2022" name="Nat. Genet.">
        <title>Improved pea reference genome and pan-genome highlight genomic features and evolutionary characteristics.</title>
        <authorList>
            <person name="Yang T."/>
            <person name="Liu R."/>
            <person name="Luo Y."/>
            <person name="Hu S."/>
            <person name="Wang D."/>
            <person name="Wang C."/>
            <person name="Pandey M.K."/>
            <person name="Ge S."/>
            <person name="Xu Q."/>
            <person name="Li N."/>
            <person name="Li G."/>
            <person name="Huang Y."/>
            <person name="Saxena R.K."/>
            <person name="Ji Y."/>
            <person name="Li M."/>
            <person name="Yan X."/>
            <person name="He Y."/>
            <person name="Liu Y."/>
            <person name="Wang X."/>
            <person name="Xiang C."/>
            <person name="Varshney R.K."/>
            <person name="Ding H."/>
            <person name="Gao S."/>
            <person name="Zong X."/>
        </authorList>
    </citation>
    <scope>NUCLEOTIDE SEQUENCE [LARGE SCALE GENOMIC DNA]</scope>
    <source>
        <strain evidence="5 6">cv. Zhongwan 6</strain>
    </source>
</reference>
<dbReference type="GO" id="GO:0008270">
    <property type="term" value="F:zinc ion binding"/>
    <property type="evidence" value="ECO:0007669"/>
    <property type="project" value="UniProtKB-KW"/>
</dbReference>
<dbReference type="CDD" id="cd05695">
    <property type="entry name" value="S1_Rrp5_repeat_hs3"/>
    <property type="match status" value="1"/>
</dbReference>
<keyword evidence="3" id="KW-0862">Zinc</keyword>
<feature type="domain" description="S1 motif" evidence="4">
    <location>
        <begin position="173"/>
        <end position="247"/>
    </location>
</feature>
<comment type="caution">
    <text evidence="5">The sequence shown here is derived from an EMBL/GenBank/DDBJ whole genome shotgun (WGS) entry which is preliminary data.</text>
</comment>
<dbReference type="PANTHER" id="PTHR23270">
    <property type="entry name" value="PROGRAMMED CELL DEATH PROTEIN 11 PRE-RRNA PROCESSING PROTEIN RRP5"/>
    <property type="match status" value="1"/>
</dbReference>
<dbReference type="InterPro" id="IPR012340">
    <property type="entry name" value="NA-bd_OB-fold"/>
</dbReference>
<dbReference type="GO" id="GO:0006364">
    <property type="term" value="P:rRNA processing"/>
    <property type="evidence" value="ECO:0007669"/>
    <property type="project" value="InterPro"/>
</dbReference>
<dbReference type="Pfam" id="PF24685">
    <property type="entry name" value="OB_RRP5_4th"/>
    <property type="match status" value="1"/>
</dbReference>
<accession>A0A9D5A5F0</accession>
<dbReference type="Gene3D" id="3.30.40.10">
    <property type="entry name" value="Zinc/RING finger domain, C3HC4 (zinc finger)"/>
    <property type="match status" value="1"/>
</dbReference>
<protein>
    <submittedName>
        <fullName evidence="5">rRNA biogenesis protein rrp5</fullName>
    </submittedName>
</protein>
<name>A0A9D5A5F0_PEA</name>
<dbReference type="Pfam" id="PF23459">
    <property type="entry name" value="S1_RRP5"/>
    <property type="match status" value="1"/>
</dbReference>
<dbReference type="Gene3D" id="2.40.50.140">
    <property type="entry name" value="Nucleic acid-binding proteins"/>
    <property type="match status" value="4"/>
</dbReference>
<dbReference type="Gramene" id="Psat06G0212900-T1">
    <property type="protein sequence ID" value="KAI5395826.1"/>
    <property type="gene ID" value="KIW84_062129"/>
</dbReference>
<evidence type="ECO:0000313" key="5">
    <source>
        <dbReference type="EMBL" id="KAI5395826.1"/>
    </source>
</evidence>
<proteinExistence type="predicted"/>
<keyword evidence="2" id="KW-0863">Zinc-finger</keyword>
<dbReference type="InterPro" id="IPR003029">
    <property type="entry name" value="S1_domain"/>
</dbReference>
<keyword evidence="6" id="KW-1185">Reference proteome</keyword>
<dbReference type="SMART" id="SM00316">
    <property type="entry name" value="S1"/>
    <property type="match status" value="4"/>
</dbReference>
<dbReference type="InterPro" id="IPR057301">
    <property type="entry name" value="Rrp5_OB_4th"/>
</dbReference>
<evidence type="ECO:0000256" key="2">
    <source>
        <dbReference type="ARBA" id="ARBA00022771"/>
    </source>
</evidence>
<dbReference type="InterPro" id="IPR057302">
    <property type="entry name" value="Rrp5_S1"/>
</dbReference>
<dbReference type="AlphaFoldDB" id="A0A9D5A5F0"/>
<evidence type="ECO:0000259" key="4">
    <source>
        <dbReference type="PROSITE" id="PS50126"/>
    </source>
</evidence>
<dbReference type="Pfam" id="PF00575">
    <property type="entry name" value="S1"/>
    <property type="match status" value="1"/>
</dbReference>
<dbReference type="InterPro" id="IPR013083">
    <property type="entry name" value="Znf_RING/FYVE/PHD"/>
</dbReference>
<dbReference type="InterPro" id="IPR045209">
    <property type="entry name" value="Rrp5"/>
</dbReference>
<evidence type="ECO:0000256" key="1">
    <source>
        <dbReference type="ARBA" id="ARBA00022723"/>
    </source>
</evidence>
<sequence>MGMVLAAYVKSIEDHGFILHFGLPSFTGFLPKEGWSGEVRIGQHVQGLVKSVDKAHKVVYLSPNSDKMSNSVMKDLKGMSIDLLVPGVMVNARVKSILENGVMLSFLTYFTGTVDLFHLQNIYPTASWKDKYIKSQKVVCRVLFIDPSSRVVGLTLNPHLVQNKAPPSHVKIGDIYENSKVVRVDKGPGLLLEVPSIPESTPAFVSISDIAEEEIQKLEKKYKEGNHVRVRILGLRHLEGLATGVLKASALEEAVFTHSDVKPGMVLKAKILSVDSFGAIVQIPGGVKALCPLRHMSELEIAKPEEKKFKVCDICGDAGREDLLAICRRCTDGAEHTYCMREMLEKLPEGVGSVKNAKTQWKLKTRGRMPKEKICKNLLPCHKFLAKDFLTTLKWFLQQQKGKLLNQAKNTRSSRQYRCVQSPVTKTLSVYPNNMTFDSPEEQEKYIRQWLEDRLGFAYGFSIKFYPGKFSRDKRSILAVGDISEIIPDEDADIAVL</sequence>
<keyword evidence="1" id="KW-0479">Metal-binding</keyword>
<evidence type="ECO:0000313" key="6">
    <source>
        <dbReference type="Proteomes" id="UP001058974"/>
    </source>
</evidence>
<feature type="domain" description="S1 motif" evidence="4">
    <location>
        <begin position="264"/>
        <end position="311"/>
    </location>
</feature>
<dbReference type="GO" id="GO:0003723">
    <property type="term" value="F:RNA binding"/>
    <property type="evidence" value="ECO:0007669"/>
    <property type="project" value="TreeGrafter"/>
</dbReference>
<feature type="domain" description="S1 motif" evidence="4">
    <location>
        <begin position="2"/>
        <end position="64"/>
    </location>
</feature>
<gene>
    <name evidence="5" type="ORF">KIW84_062129</name>
</gene>
<dbReference type="PROSITE" id="PS50126">
    <property type="entry name" value="S1"/>
    <property type="match status" value="4"/>
</dbReference>
<dbReference type="SUPFAM" id="SSF57903">
    <property type="entry name" value="FYVE/PHD zinc finger"/>
    <property type="match status" value="1"/>
</dbReference>